<evidence type="ECO:0000256" key="1">
    <source>
        <dbReference type="ARBA" id="ARBA00001954"/>
    </source>
</evidence>
<dbReference type="PANTHER" id="PTHR20883">
    <property type="entry name" value="PHYTANOYL-COA DIOXYGENASE DOMAIN CONTAINING 1"/>
    <property type="match status" value="1"/>
</dbReference>
<organism evidence="2 3">
    <name type="scientific">Caldimonas thermodepolymerans</name>
    <dbReference type="NCBI Taxonomy" id="215580"/>
    <lineage>
        <taxon>Bacteria</taxon>
        <taxon>Pseudomonadati</taxon>
        <taxon>Pseudomonadota</taxon>
        <taxon>Betaproteobacteria</taxon>
        <taxon>Burkholderiales</taxon>
        <taxon>Sphaerotilaceae</taxon>
        <taxon>Caldimonas</taxon>
    </lineage>
</organism>
<dbReference type="EMBL" id="PSNY01000035">
    <property type="protein sequence ID" value="PPE68295.1"/>
    <property type="molecule type" value="Genomic_DNA"/>
</dbReference>
<dbReference type="PANTHER" id="PTHR20883:SF48">
    <property type="entry name" value="ECTOINE DIOXYGENASE"/>
    <property type="match status" value="1"/>
</dbReference>
<sequence>MPVTKNSLTPQQVQAYERDGYLYPLTAMSPERAASYLAKLDALQEQYGARAAEILRAKSHLVLTWVNELIRLEPVLDAVESLIGPNIYCWSTSFFMKKPRDPGFVAWHQDGPYSGTPEGAGDIVTAWIALTESNEANGCLKVVAGSHKTLYEHVYKEGTANLLSLSQEIAVEVDESQATKLVLAPGQFSFHHEKIVHGSAPNTSDNRRVGIAVRYMAPFQRKTPNTIDHATLVRGSDPYDTFIQDPVPRADMDPEAVAYLDSVLIKKFGSRYRRGVDAPAKN</sequence>
<gene>
    <name evidence="2" type="ORF">C1702_17945</name>
</gene>
<dbReference type="GO" id="GO:0005506">
    <property type="term" value="F:iron ion binding"/>
    <property type="evidence" value="ECO:0007669"/>
    <property type="project" value="UniProtKB-ARBA"/>
</dbReference>
<evidence type="ECO:0000313" key="3">
    <source>
        <dbReference type="Proteomes" id="UP000239406"/>
    </source>
</evidence>
<reference evidence="2 3" key="1">
    <citation type="submission" date="2018-02" db="EMBL/GenBank/DDBJ databases">
        <title>Reclassifiation of [Polyangium] brachysporum DSM 7029 as Guopingzhaonella breviflexa gen. nov., sp. nov., a member of the family Comamonadaceae.</title>
        <authorList>
            <person name="Tang B."/>
        </authorList>
    </citation>
    <scope>NUCLEOTIDE SEQUENCE [LARGE SCALE GENOMIC DNA]</scope>
    <source>
        <strain evidence="2 3">DSM 15344</strain>
    </source>
</reference>
<dbReference type="Gene3D" id="2.60.120.620">
    <property type="entry name" value="q2cbj1_9rhob like domain"/>
    <property type="match status" value="1"/>
</dbReference>
<dbReference type="Proteomes" id="UP000239406">
    <property type="component" value="Unassembled WGS sequence"/>
</dbReference>
<accession>A0A2S5SZU1</accession>
<dbReference type="OrthoDB" id="9791262at2"/>
<dbReference type="InterPro" id="IPR008775">
    <property type="entry name" value="Phytyl_CoA_dOase-like"/>
</dbReference>
<protein>
    <submittedName>
        <fullName evidence="2">Phytanoyl-CoA dioxygenase</fullName>
    </submittedName>
</protein>
<dbReference type="Pfam" id="PF05721">
    <property type="entry name" value="PhyH"/>
    <property type="match status" value="1"/>
</dbReference>
<dbReference type="AlphaFoldDB" id="A0A2S5SZU1"/>
<comment type="cofactor">
    <cofactor evidence="1">
        <name>Fe(2+)</name>
        <dbReference type="ChEBI" id="CHEBI:29033"/>
    </cofactor>
</comment>
<keyword evidence="2" id="KW-0223">Dioxygenase</keyword>
<dbReference type="SUPFAM" id="SSF51197">
    <property type="entry name" value="Clavaminate synthase-like"/>
    <property type="match status" value="1"/>
</dbReference>
<keyword evidence="2" id="KW-0560">Oxidoreductase</keyword>
<dbReference type="GO" id="GO:0016706">
    <property type="term" value="F:2-oxoglutarate-dependent dioxygenase activity"/>
    <property type="evidence" value="ECO:0007669"/>
    <property type="project" value="UniProtKB-ARBA"/>
</dbReference>
<name>A0A2S5SZU1_9BURK</name>
<keyword evidence="3" id="KW-1185">Reference proteome</keyword>
<comment type="caution">
    <text evidence="2">The sequence shown here is derived from an EMBL/GenBank/DDBJ whole genome shotgun (WGS) entry which is preliminary data.</text>
</comment>
<proteinExistence type="predicted"/>
<evidence type="ECO:0000313" key="2">
    <source>
        <dbReference type="EMBL" id="PPE68295.1"/>
    </source>
</evidence>